<name>A0ABS1VSG6_9ACTN</name>
<organism evidence="1 2">
    <name type="scientific">Paractinoplanes lichenicola</name>
    <dbReference type="NCBI Taxonomy" id="2802976"/>
    <lineage>
        <taxon>Bacteria</taxon>
        <taxon>Bacillati</taxon>
        <taxon>Actinomycetota</taxon>
        <taxon>Actinomycetes</taxon>
        <taxon>Micromonosporales</taxon>
        <taxon>Micromonosporaceae</taxon>
        <taxon>Paractinoplanes</taxon>
    </lineage>
</organism>
<protein>
    <submittedName>
        <fullName evidence="1">Uncharacterized protein</fullName>
    </submittedName>
</protein>
<dbReference type="RefSeq" id="WP_202993923.1">
    <property type="nucleotide sequence ID" value="NZ_JAENHO010000006.1"/>
</dbReference>
<reference evidence="1 2" key="1">
    <citation type="submission" date="2021-01" db="EMBL/GenBank/DDBJ databases">
        <title>Actinoplanes sp. nov. LDG1-01 isolated from lichen.</title>
        <authorList>
            <person name="Saeng-In P."/>
            <person name="Phongsopitanun W."/>
            <person name="Kanchanasin P."/>
            <person name="Yuki M."/>
            <person name="Kudo T."/>
            <person name="Ohkuma M."/>
            <person name="Tanasupawat S."/>
        </authorList>
    </citation>
    <scope>NUCLEOTIDE SEQUENCE [LARGE SCALE GENOMIC DNA]</scope>
    <source>
        <strain evidence="1 2">LDG1-01</strain>
    </source>
</reference>
<dbReference type="Proteomes" id="UP000598996">
    <property type="component" value="Unassembled WGS sequence"/>
</dbReference>
<evidence type="ECO:0000313" key="2">
    <source>
        <dbReference type="Proteomes" id="UP000598996"/>
    </source>
</evidence>
<keyword evidence="2" id="KW-1185">Reference proteome</keyword>
<sequence>MASLIMVRPGRDWQSTGGLFEWTLEYLIPRLGDAKTADWLRMVVAENLGSLWIPDLPGTGQEEIYQLLRTGVVAAARAELPDGPGKGDALAQLRELVALTWEQNGA</sequence>
<dbReference type="EMBL" id="JAENHO010000006">
    <property type="protein sequence ID" value="MBL7257354.1"/>
    <property type="molecule type" value="Genomic_DNA"/>
</dbReference>
<accession>A0ABS1VSG6</accession>
<proteinExistence type="predicted"/>
<evidence type="ECO:0000313" key="1">
    <source>
        <dbReference type="EMBL" id="MBL7257354.1"/>
    </source>
</evidence>
<comment type="caution">
    <text evidence="1">The sequence shown here is derived from an EMBL/GenBank/DDBJ whole genome shotgun (WGS) entry which is preliminary data.</text>
</comment>
<gene>
    <name evidence="1" type="ORF">JKJ07_23940</name>
</gene>